<accession>A0A345HTE1</accession>
<dbReference type="PROSITE" id="PS00136">
    <property type="entry name" value="SUBTILASE_ASP"/>
    <property type="match status" value="1"/>
</dbReference>
<keyword evidence="4 6" id="KW-0720">Serine protease</keyword>
<evidence type="ECO:0000256" key="4">
    <source>
        <dbReference type="ARBA" id="ARBA00022825"/>
    </source>
</evidence>
<dbReference type="Pfam" id="PF00082">
    <property type="entry name" value="Peptidase_S8"/>
    <property type="match status" value="1"/>
</dbReference>
<dbReference type="OrthoDB" id="9798386at2"/>
<dbReference type="Proteomes" id="UP000253868">
    <property type="component" value="Chromosome"/>
</dbReference>
<keyword evidence="8" id="KW-0732">Signal</keyword>
<dbReference type="GO" id="GO:0004252">
    <property type="term" value="F:serine-type endopeptidase activity"/>
    <property type="evidence" value="ECO:0007669"/>
    <property type="project" value="UniProtKB-UniRule"/>
</dbReference>
<dbReference type="PANTHER" id="PTHR43806">
    <property type="entry name" value="PEPTIDASE S8"/>
    <property type="match status" value="1"/>
</dbReference>
<dbReference type="InterPro" id="IPR000209">
    <property type="entry name" value="Peptidase_S8/S53_dom"/>
</dbReference>
<dbReference type="SUPFAM" id="SSF52743">
    <property type="entry name" value="Subtilisin-like"/>
    <property type="match status" value="1"/>
</dbReference>
<evidence type="ECO:0000256" key="6">
    <source>
        <dbReference type="PROSITE-ProRule" id="PRU01240"/>
    </source>
</evidence>
<feature type="active site" description="Charge relay system" evidence="5 6">
    <location>
        <position position="235"/>
    </location>
</feature>
<evidence type="ECO:0000313" key="11">
    <source>
        <dbReference type="Proteomes" id="UP000253868"/>
    </source>
</evidence>
<comment type="similarity">
    <text evidence="1 6 7">Belongs to the peptidase S8 family.</text>
</comment>
<feature type="active site" description="Charge relay system" evidence="5 6">
    <location>
        <position position="267"/>
    </location>
</feature>
<keyword evidence="2 6" id="KW-0645">Protease</keyword>
<dbReference type="InterPro" id="IPR036852">
    <property type="entry name" value="Peptidase_S8/S53_dom_sf"/>
</dbReference>
<dbReference type="PRINTS" id="PR00723">
    <property type="entry name" value="SUBTILISIN"/>
</dbReference>
<dbReference type="AlphaFoldDB" id="A0A345HTE1"/>
<reference evidence="11" key="1">
    <citation type="submission" date="2018-07" db="EMBL/GenBank/DDBJ databases">
        <authorList>
            <person name="Zhao J."/>
        </authorList>
    </citation>
    <scope>NUCLEOTIDE SEQUENCE [LARGE SCALE GENOMIC DNA]</scope>
    <source>
        <strain evidence="11">GSSD-12</strain>
    </source>
</reference>
<keyword evidence="11" id="KW-1185">Reference proteome</keyword>
<name>A0A345HTE1_9ACTN</name>
<sequence length="1106" mass="113092">MVAALLTAGLATGFAPATAATAAGAGGANGALGVSAAASPGGGGTVTLITGDKVHVDAKGRVSRVEPAKGREAVRVSITRHAGGTFVIPQDAVELVSQGKLDRRLFNVTGLLKAQYDDAHRATLPLIVSYAKNANQKAAAKAAIADADVSVRRTLPAVSGEALTAPKDETADVWDALTAAGDTQNEAREAAPGIERVWLDGKRKALLDKSVAQIGAPTAWGAGYDGTGVKVAVLDTGVDQTHPDLKGVSIARKDFSGSGNTVDHVGHGTHVASTVAGSGAQSGGKYKGVAPGAKILDAKVLDDDGFGGESGIIAGMQWAADQGAKIANLSLGTDDTPEVDPVEAAVDKISAEKNILFVIAAGNEGPDAQTVGSPGSAASALTVGAVDSKGKIADFSSVGPTADGSLKPDITAPGVDIVAAKAAKGFIGDPAGTGYVALSGTSMATPHVAGAAAILAQQHPDWSGQRIKQALTSAAKPSAGLTPYQQGTGQADLTKAITQTVISEQTSLSFGTQLWPYTSGKPLTKQITYRNTGTVPVTLDLTLDTVGPNGKAVPAGFYTLGARQVTVPAGGTANVALTSNATVGTGHGAFGGAVVAKATEGGQSVRTSFGTLREVESYDLTLKFIDAKGKPARSSTSVYGHKSAFSADVDGTSGSGTAKVRVPKDAHLISAVVLTPKAKGEPDAAWMVQPKLDVTKNATVTLDARKAKPISITAPDSAKIIDGYAGFDLAAPSGPLVANWSLDSFKGFSLGQVGASVPAKLFSAQAGGLWQKGTSNYSLLYNRTGSFYTGFTHKTAKSELAQVNLKLGSTGKNREGFVYPTWYTPSGSFSLGQMSDPVAVPATVKNYVTTPKGFKWSFGAAQTNSKSDQLTGHEAGPPKTFTAKKTYTESFNIGVISPKALKSSVQRHENELFACIPEFSDGAGHEGYSATSKQLSQILVNGKKVVSSKSSLCIGADSLPAASAKFKITTDATRPAAVAGTTTRLLADWTFTSKATAAGKVVNLPVSTVRFTPALSLTSTAPAGKKFAVPLTIEGPAAKNFKSLAVQVSYDGGKKWSKAPVTTKNGKRSLSLTHPKKATSVSLKAKLTDKSGNVYNVTIEKAYLLK</sequence>
<evidence type="ECO:0000256" key="7">
    <source>
        <dbReference type="RuleBase" id="RU003355"/>
    </source>
</evidence>
<evidence type="ECO:0000259" key="9">
    <source>
        <dbReference type="Pfam" id="PF00082"/>
    </source>
</evidence>
<feature type="signal peptide" evidence="8">
    <location>
        <begin position="1"/>
        <end position="19"/>
    </location>
</feature>
<dbReference type="PROSITE" id="PS00137">
    <property type="entry name" value="SUBTILASE_HIS"/>
    <property type="match status" value="1"/>
</dbReference>
<feature type="domain" description="Peptidase S8/S53" evidence="9">
    <location>
        <begin position="226"/>
        <end position="481"/>
    </location>
</feature>
<organism evidence="10 11">
    <name type="scientific">Streptomyces paludis</name>
    <dbReference type="NCBI Taxonomy" id="2282738"/>
    <lineage>
        <taxon>Bacteria</taxon>
        <taxon>Bacillati</taxon>
        <taxon>Actinomycetota</taxon>
        <taxon>Actinomycetes</taxon>
        <taxon>Kitasatosporales</taxon>
        <taxon>Streptomycetaceae</taxon>
        <taxon>Streptomyces</taxon>
    </lineage>
</organism>
<dbReference type="PROSITE" id="PS00138">
    <property type="entry name" value="SUBTILASE_SER"/>
    <property type="match status" value="1"/>
</dbReference>
<dbReference type="InterPro" id="IPR022398">
    <property type="entry name" value="Peptidase_S8_His-AS"/>
</dbReference>
<evidence type="ECO:0000256" key="2">
    <source>
        <dbReference type="ARBA" id="ARBA00022670"/>
    </source>
</evidence>
<gene>
    <name evidence="10" type="ORF">DVK44_22510</name>
</gene>
<dbReference type="PROSITE" id="PS51892">
    <property type="entry name" value="SUBTILASE"/>
    <property type="match status" value="1"/>
</dbReference>
<dbReference type="CDD" id="cd07487">
    <property type="entry name" value="Peptidases_S8_1"/>
    <property type="match status" value="1"/>
</dbReference>
<evidence type="ECO:0000256" key="3">
    <source>
        <dbReference type="ARBA" id="ARBA00022801"/>
    </source>
</evidence>
<evidence type="ECO:0000256" key="5">
    <source>
        <dbReference type="PIRSR" id="PIRSR615500-1"/>
    </source>
</evidence>
<dbReference type="PANTHER" id="PTHR43806:SF65">
    <property type="entry name" value="SERINE PROTEASE APRX"/>
    <property type="match status" value="1"/>
</dbReference>
<evidence type="ECO:0000313" key="10">
    <source>
        <dbReference type="EMBL" id="AXG79965.1"/>
    </source>
</evidence>
<proteinExistence type="inferred from homology"/>
<feature type="chain" id="PRO_5017038677" evidence="8">
    <location>
        <begin position="20"/>
        <end position="1106"/>
    </location>
</feature>
<dbReference type="InterPro" id="IPR015500">
    <property type="entry name" value="Peptidase_S8_subtilisin-rel"/>
</dbReference>
<dbReference type="KEGG" id="spad:DVK44_22510"/>
<evidence type="ECO:0000256" key="8">
    <source>
        <dbReference type="SAM" id="SignalP"/>
    </source>
</evidence>
<protein>
    <submittedName>
        <fullName evidence="10">1,4-dihydropyridine esterase</fullName>
    </submittedName>
</protein>
<dbReference type="PIRSF" id="PIRSF037854">
    <property type="entry name" value="Dihydropyridine_esterase"/>
    <property type="match status" value="1"/>
</dbReference>
<feature type="active site" description="Charge relay system" evidence="5 6">
    <location>
        <position position="442"/>
    </location>
</feature>
<dbReference type="Gene3D" id="3.40.50.200">
    <property type="entry name" value="Peptidase S8/S53 domain"/>
    <property type="match status" value="1"/>
</dbReference>
<evidence type="ECO:0000256" key="1">
    <source>
        <dbReference type="ARBA" id="ARBA00011073"/>
    </source>
</evidence>
<keyword evidence="3 6" id="KW-0378">Hydrolase</keyword>
<dbReference type="EMBL" id="CP031194">
    <property type="protein sequence ID" value="AXG79965.1"/>
    <property type="molecule type" value="Genomic_DNA"/>
</dbReference>
<dbReference type="InterPro" id="IPR023828">
    <property type="entry name" value="Peptidase_S8_Ser-AS"/>
</dbReference>
<dbReference type="InterPro" id="IPR017297">
    <property type="entry name" value="Peptidase_S8A_DPH-A"/>
</dbReference>
<dbReference type="GO" id="GO:0006508">
    <property type="term" value="P:proteolysis"/>
    <property type="evidence" value="ECO:0007669"/>
    <property type="project" value="UniProtKB-KW"/>
</dbReference>
<dbReference type="InterPro" id="IPR023827">
    <property type="entry name" value="Peptidase_S8_Asp-AS"/>
</dbReference>
<dbReference type="InterPro" id="IPR050131">
    <property type="entry name" value="Peptidase_S8_subtilisin-like"/>
</dbReference>